<evidence type="ECO:0000256" key="2">
    <source>
        <dbReference type="ARBA" id="ARBA00022670"/>
    </source>
</evidence>
<proteinExistence type="predicted"/>
<dbReference type="GO" id="GO:0004185">
    <property type="term" value="F:serine-type carboxypeptidase activity"/>
    <property type="evidence" value="ECO:0007669"/>
    <property type="project" value="InterPro"/>
</dbReference>
<feature type="non-terminal residue" evidence="7">
    <location>
        <position position="473"/>
    </location>
</feature>
<evidence type="ECO:0008006" key="9">
    <source>
        <dbReference type="Google" id="ProtNLM"/>
    </source>
</evidence>
<dbReference type="PANTHER" id="PTHR11802:SF472">
    <property type="entry name" value="SERINE CARBOXYPEPTIDASE CPVL-RELATED"/>
    <property type="match status" value="1"/>
</dbReference>
<sequence>MGFPSFLAFTAVILALSQYVPSTSSAPADGTQELILTPLIKSGDLDKARAAALDSTKLSGVKSDKDVKSFSGYLTIDESKNSNLFFWFFPAQENPETAPVILWVNDIPGFTSLKGVFLETGPFFVDDDNKLVERNSTWTRSHSMLYIDAPVGTGFSFAGSEDAYANSNSDEANEIYEALTQFFILFKEFQPNDFYIAGEVFAGTAMPYIAKKIDAENANAAVKVNLKGLIMGAPYLDVLQIRKEDFYYSLGLINALQKKEFKENVDKVLALHEAGKDDEALNLARTINLGSDSLTARLTGFTDTHSALTTMNPPEISKFIKFIDSQEVRNYLHTGLHKFVATNLVVFNHFSKDAFSKHSEPLMELLDKNYKVLIYVGQFDIYVTPDKLEEVVYNLKWTKSGDFASAPRKVWRVNGDVAGYTQSAGNFAFATVRNAGNYAIMDQPEWTTDLVEKFISVSCRIAWRYDFSQHSCF</sequence>
<comment type="caution">
    <text evidence="7">The sequence shown here is derived from an EMBL/GenBank/DDBJ whole genome shotgun (WGS) entry which is preliminary data.</text>
</comment>
<dbReference type="Pfam" id="PF00450">
    <property type="entry name" value="Peptidase_S10"/>
    <property type="match status" value="1"/>
</dbReference>
<keyword evidence="5" id="KW-0325">Glycoprotein</keyword>
<evidence type="ECO:0000256" key="1">
    <source>
        <dbReference type="ARBA" id="ARBA00022645"/>
    </source>
</evidence>
<keyword evidence="8" id="KW-1185">Reference proteome</keyword>
<name>A0A8J2NWN2_9HEXA</name>
<accession>A0A8J2NWN2</accession>
<feature type="chain" id="PRO_5035259331" description="Serine carboxypeptidase" evidence="6">
    <location>
        <begin position="26"/>
        <end position="473"/>
    </location>
</feature>
<dbReference type="EMBL" id="CAJVCH010078107">
    <property type="protein sequence ID" value="CAG7721277.1"/>
    <property type="molecule type" value="Genomic_DNA"/>
</dbReference>
<evidence type="ECO:0000313" key="8">
    <source>
        <dbReference type="Proteomes" id="UP000708208"/>
    </source>
</evidence>
<reference evidence="7" key="1">
    <citation type="submission" date="2021-06" db="EMBL/GenBank/DDBJ databases">
        <authorList>
            <person name="Hodson N. C."/>
            <person name="Mongue J. A."/>
            <person name="Jaron S. K."/>
        </authorList>
    </citation>
    <scope>NUCLEOTIDE SEQUENCE</scope>
</reference>
<protein>
    <recommendedName>
        <fullName evidence="9">Serine carboxypeptidase</fullName>
    </recommendedName>
</protein>
<organism evidence="7 8">
    <name type="scientific">Allacma fusca</name>
    <dbReference type="NCBI Taxonomy" id="39272"/>
    <lineage>
        <taxon>Eukaryota</taxon>
        <taxon>Metazoa</taxon>
        <taxon>Ecdysozoa</taxon>
        <taxon>Arthropoda</taxon>
        <taxon>Hexapoda</taxon>
        <taxon>Collembola</taxon>
        <taxon>Symphypleona</taxon>
        <taxon>Sminthuridae</taxon>
        <taxon>Allacma</taxon>
    </lineage>
</organism>
<evidence type="ECO:0000256" key="5">
    <source>
        <dbReference type="ARBA" id="ARBA00023180"/>
    </source>
</evidence>
<feature type="non-terminal residue" evidence="7">
    <location>
        <position position="1"/>
    </location>
</feature>
<dbReference type="InterPro" id="IPR001563">
    <property type="entry name" value="Peptidase_S10"/>
</dbReference>
<keyword evidence="1" id="KW-0121">Carboxypeptidase</keyword>
<dbReference type="Proteomes" id="UP000708208">
    <property type="component" value="Unassembled WGS sequence"/>
</dbReference>
<keyword evidence="4" id="KW-0378">Hydrolase</keyword>
<evidence type="ECO:0000256" key="3">
    <source>
        <dbReference type="ARBA" id="ARBA00022729"/>
    </source>
</evidence>
<keyword evidence="3 6" id="KW-0732">Signal</keyword>
<keyword evidence="2" id="KW-0645">Protease</keyword>
<evidence type="ECO:0000313" key="7">
    <source>
        <dbReference type="EMBL" id="CAG7721277.1"/>
    </source>
</evidence>
<dbReference type="OrthoDB" id="443318at2759"/>
<dbReference type="AlphaFoldDB" id="A0A8J2NWN2"/>
<feature type="signal peptide" evidence="6">
    <location>
        <begin position="1"/>
        <end position="25"/>
    </location>
</feature>
<dbReference type="GO" id="GO:0006508">
    <property type="term" value="P:proteolysis"/>
    <property type="evidence" value="ECO:0007669"/>
    <property type="project" value="UniProtKB-KW"/>
</dbReference>
<evidence type="ECO:0000256" key="4">
    <source>
        <dbReference type="ARBA" id="ARBA00022801"/>
    </source>
</evidence>
<gene>
    <name evidence="7" type="ORF">AFUS01_LOCUS10502</name>
</gene>
<dbReference type="PANTHER" id="PTHR11802">
    <property type="entry name" value="SERINE PROTEASE FAMILY S10 SERINE CARBOXYPEPTIDASE"/>
    <property type="match status" value="1"/>
</dbReference>
<evidence type="ECO:0000256" key="6">
    <source>
        <dbReference type="SAM" id="SignalP"/>
    </source>
</evidence>